<dbReference type="Gene3D" id="3.20.70.20">
    <property type="match status" value="1"/>
</dbReference>
<dbReference type="CDD" id="cd01675">
    <property type="entry name" value="RNR_III"/>
    <property type="match status" value="1"/>
</dbReference>
<evidence type="ECO:0000313" key="8">
    <source>
        <dbReference type="Proteomes" id="UP000671910"/>
    </source>
</evidence>
<dbReference type="EC" id="1.17.4.2" evidence="6"/>
<gene>
    <name evidence="5" type="ORF">GMI68_01470</name>
    <name evidence="6" type="ORF">J7S26_00625</name>
</gene>
<keyword evidence="2 3" id="KW-0067">ATP-binding</keyword>
<dbReference type="GO" id="GO:0006260">
    <property type="term" value="P:DNA replication"/>
    <property type="evidence" value="ECO:0007669"/>
    <property type="project" value="InterPro"/>
</dbReference>
<dbReference type="PROSITE" id="PS51161">
    <property type="entry name" value="ATP_CONE"/>
    <property type="match status" value="1"/>
</dbReference>
<dbReference type="GO" id="GO:0004748">
    <property type="term" value="F:ribonucleoside-diphosphate reductase activity, thioredoxin disulfide as acceptor"/>
    <property type="evidence" value="ECO:0007669"/>
    <property type="project" value="TreeGrafter"/>
</dbReference>
<dbReference type="NCBIfam" id="NF005497">
    <property type="entry name" value="PRK07111.1"/>
    <property type="match status" value="1"/>
</dbReference>
<keyword evidence="6" id="KW-0560">Oxidoreductase</keyword>
<accession>A0A9E6SUG2</accession>
<evidence type="ECO:0000256" key="1">
    <source>
        <dbReference type="ARBA" id="ARBA00022741"/>
    </source>
</evidence>
<evidence type="ECO:0000256" key="3">
    <source>
        <dbReference type="PROSITE-ProRule" id="PRU00492"/>
    </source>
</evidence>
<dbReference type="PANTHER" id="PTHR21075:SF0">
    <property type="entry name" value="ANAEROBIC RIBONUCLEOSIDE-TRIPHOSPHATE REDUCTASE"/>
    <property type="match status" value="1"/>
</dbReference>
<dbReference type="EMBL" id="WPCR01000001">
    <property type="protein sequence ID" value="NHM13449.1"/>
    <property type="molecule type" value="Genomic_DNA"/>
</dbReference>
<evidence type="ECO:0000313" key="5">
    <source>
        <dbReference type="EMBL" id="NHM13449.1"/>
    </source>
</evidence>
<dbReference type="InterPro" id="IPR012833">
    <property type="entry name" value="NrdD"/>
</dbReference>
<organism evidence="6 8">
    <name type="scientific">Xiamenia xianingshaonis</name>
    <dbReference type="NCBI Taxonomy" id="2682776"/>
    <lineage>
        <taxon>Bacteria</taxon>
        <taxon>Bacillati</taxon>
        <taxon>Actinomycetota</taxon>
        <taxon>Coriobacteriia</taxon>
        <taxon>Eggerthellales</taxon>
        <taxon>Eggerthellaceae</taxon>
        <taxon>Xiamenia</taxon>
    </lineage>
</organism>
<reference evidence="5 7" key="1">
    <citation type="submission" date="2019-11" db="EMBL/GenBank/DDBJ databases">
        <title>Eggerthellaceae novel genus isolated from the rectal contents of marmort.</title>
        <authorList>
            <person name="Zhang G."/>
        </authorList>
    </citation>
    <scope>NUCLEOTIDE SEQUENCE [LARGE SCALE GENOMIC DNA]</scope>
    <source>
        <strain evidence="5">Zg-886</strain>
        <strain evidence="7">zg-886</strain>
    </source>
</reference>
<dbReference type="SUPFAM" id="SSF51998">
    <property type="entry name" value="PFL-like glycyl radical enzymes"/>
    <property type="match status" value="1"/>
</dbReference>
<evidence type="ECO:0000259" key="4">
    <source>
        <dbReference type="PROSITE" id="PS51161"/>
    </source>
</evidence>
<dbReference type="RefSeq" id="WP_165057193.1">
    <property type="nucleotide sequence ID" value="NZ_CP072829.1"/>
</dbReference>
<keyword evidence="1 3" id="KW-0547">Nucleotide-binding</keyword>
<dbReference type="GO" id="GO:0031250">
    <property type="term" value="C:anaerobic ribonucleoside-triphosphate reductase complex"/>
    <property type="evidence" value="ECO:0007669"/>
    <property type="project" value="TreeGrafter"/>
</dbReference>
<protein>
    <submittedName>
        <fullName evidence="6">Anaerobic ribonucleoside triphosphate reductase</fullName>
        <ecNumber evidence="6">1.17.4.2</ecNumber>
    </submittedName>
</protein>
<dbReference type="Proteomes" id="UP000636394">
    <property type="component" value="Unassembled WGS sequence"/>
</dbReference>
<evidence type="ECO:0000313" key="7">
    <source>
        <dbReference type="Proteomes" id="UP000636394"/>
    </source>
</evidence>
<dbReference type="KEGG" id="ebz:J7S26_00625"/>
<dbReference type="InterPro" id="IPR005144">
    <property type="entry name" value="ATP-cone_dom"/>
</dbReference>
<dbReference type="GO" id="GO:0008998">
    <property type="term" value="F:ribonucleoside-triphosphate reductase (thioredoxin) activity"/>
    <property type="evidence" value="ECO:0007669"/>
    <property type="project" value="UniProtKB-EC"/>
</dbReference>
<evidence type="ECO:0000313" key="6">
    <source>
        <dbReference type="EMBL" id="QTU84473.1"/>
    </source>
</evidence>
<dbReference type="PANTHER" id="PTHR21075">
    <property type="entry name" value="ANAEROBIC RIBONUCLEOSIDE-TRIPHOSPHATE REDUCTASE"/>
    <property type="match status" value="1"/>
</dbReference>
<reference evidence="6" key="2">
    <citation type="submission" date="2021-04" db="EMBL/GenBank/DDBJ databases">
        <title>Novel species in family Eggerthellaceae.</title>
        <authorList>
            <person name="Zhang G."/>
        </authorList>
    </citation>
    <scope>NUCLEOTIDE SEQUENCE</scope>
    <source>
        <strain evidence="6">Zg-886</strain>
    </source>
</reference>
<dbReference type="EMBL" id="CP072829">
    <property type="protein sequence ID" value="QTU84473.1"/>
    <property type="molecule type" value="Genomic_DNA"/>
</dbReference>
<dbReference type="Pfam" id="PF03477">
    <property type="entry name" value="ATP-cone"/>
    <property type="match status" value="1"/>
</dbReference>
<evidence type="ECO:0000256" key="2">
    <source>
        <dbReference type="ARBA" id="ARBA00022840"/>
    </source>
</evidence>
<dbReference type="GO" id="GO:0009265">
    <property type="term" value="P:2'-deoxyribonucleotide biosynthetic process"/>
    <property type="evidence" value="ECO:0007669"/>
    <property type="project" value="TreeGrafter"/>
</dbReference>
<sequence>MVTTIIKRDGRTAEFRVEKIAEAVEKAFVACGTMQDRTAADEIAAKVVEKLEAGAIEGIPTVEGVQDLVEETLIEQGHVQTAKSYILYRAERSRVRDVNSRLIQTLKDITFSKAADSDMKRENANIDADTAMGTMLKYGSESAKQFYEMCVIDPKFARAHREGDIHIHDMDFYTLTTTCCQIELRKLFKGGFSTGHGVLREPNDIASYAALACIAIQSNQNDQHGGQSICDFDYGLAEGVKKTYRRLFKKHVAEALDLLSDVEDPRAFTEATLADIEKTRGWASLELDEGYEADLRAALSAAGASDDAVDRTIAYALKNAQADTDRTTFQAMEALVHNLNTMHSRAGAQTPFSSINYGMDTSPEGRMVIKNMLLATEEGLGSGETPIFPVQIFRVKEGVNYNPEDPNYDLFKLAMRCSAKRLFPNFSFLDAPFNIQYYKGTPETEIAYMGCRTRVMGNVFDPGREVTPGRGNLSFTSINLPRLAIRAKGDIDLFFDLLDAKLALVTGQLDERFEIQARKRVYNAPFLMGQGVWIDSEKLEPADEQREVLKHGTLTTGFIGLAECLVALTGKHHGESKASQNLGLEIVSHMRAYTDRISRERGMNYTLIATPAEGLSGRFVRMDRARYGSIPGVTDRDYYTNGFHVPVYYPINAFDKVEIEAPYHALTNGGHISYIELDGDPTENLDAFEAVIRHMKDCGMGYGSVNHPVDRDPVCGYNGIINDVCPKCGRREEEHGQAFERIRRITGYLVGTLDRFNDAKRAEEHDRVKHAVPASAIAEVDGRGVAE</sequence>
<keyword evidence="7" id="KW-1185">Reference proteome</keyword>
<dbReference type="Proteomes" id="UP000671910">
    <property type="component" value="Chromosome"/>
</dbReference>
<dbReference type="Pfam" id="PF13597">
    <property type="entry name" value="NRDD"/>
    <property type="match status" value="1"/>
</dbReference>
<dbReference type="GO" id="GO:0005524">
    <property type="term" value="F:ATP binding"/>
    <property type="evidence" value="ECO:0007669"/>
    <property type="project" value="UniProtKB-UniRule"/>
</dbReference>
<proteinExistence type="predicted"/>
<name>A0A9E6SUG2_9ACTN</name>
<dbReference type="AlphaFoldDB" id="A0A9E6SUG2"/>
<dbReference type="NCBIfam" id="TIGR02487">
    <property type="entry name" value="NrdD"/>
    <property type="match status" value="1"/>
</dbReference>
<feature type="domain" description="ATP-cone" evidence="4">
    <location>
        <begin position="3"/>
        <end position="96"/>
    </location>
</feature>